<dbReference type="EMBL" id="NJEU01001917">
    <property type="protein sequence ID" value="PHH59299.1"/>
    <property type="molecule type" value="Genomic_DNA"/>
</dbReference>
<evidence type="ECO:0000313" key="3">
    <source>
        <dbReference type="Proteomes" id="UP000224854"/>
    </source>
</evidence>
<gene>
    <name evidence="2" type="ORF">CDD82_2511</name>
</gene>
<feature type="compositionally biased region" description="Acidic residues" evidence="1">
    <location>
        <begin position="68"/>
        <end position="77"/>
    </location>
</feature>
<name>A0A2C5X788_9HYPO</name>
<organism evidence="2 3">
    <name type="scientific">Ophiocordyceps australis</name>
    <dbReference type="NCBI Taxonomy" id="1399860"/>
    <lineage>
        <taxon>Eukaryota</taxon>
        <taxon>Fungi</taxon>
        <taxon>Dikarya</taxon>
        <taxon>Ascomycota</taxon>
        <taxon>Pezizomycotina</taxon>
        <taxon>Sordariomycetes</taxon>
        <taxon>Hypocreomycetidae</taxon>
        <taxon>Hypocreales</taxon>
        <taxon>Ophiocordycipitaceae</taxon>
        <taxon>Ophiocordyceps</taxon>
    </lineage>
</organism>
<evidence type="ECO:0000313" key="2">
    <source>
        <dbReference type="EMBL" id="PHH59299.1"/>
    </source>
</evidence>
<protein>
    <submittedName>
        <fullName evidence="2">Uncharacterized protein</fullName>
    </submittedName>
</protein>
<feature type="region of interest" description="Disordered" evidence="1">
    <location>
        <begin position="51"/>
        <end position="77"/>
    </location>
</feature>
<sequence>MIVKTHARLCHGGKLKTPLLDTAARGACGGGPASAGSVGAGSGAAEFLPDAADDASAAHGGEAAAAEDGIEEDAARL</sequence>
<accession>A0A2C5X788</accession>
<proteinExistence type="predicted"/>
<evidence type="ECO:0000256" key="1">
    <source>
        <dbReference type="SAM" id="MobiDB-lite"/>
    </source>
</evidence>
<dbReference type="AlphaFoldDB" id="A0A2C5X788"/>
<dbReference type="Proteomes" id="UP000224854">
    <property type="component" value="Unassembled WGS sequence"/>
</dbReference>
<keyword evidence="3" id="KW-1185">Reference proteome</keyword>
<comment type="caution">
    <text evidence="2">The sequence shown here is derived from an EMBL/GenBank/DDBJ whole genome shotgun (WGS) entry which is preliminary data.</text>
</comment>
<feature type="compositionally biased region" description="Low complexity" evidence="1">
    <location>
        <begin position="54"/>
        <end position="67"/>
    </location>
</feature>
<reference evidence="2 3" key="1">
    <citation type="submission" date="2017-06" db="EMBL/GenBank/DDBJ databases">
        <title>Ant-infecting Ophiocordyceps genomes reveal a high diversity of potential behavioral manipulation genes and a possible major role for enterotoxins.</title>
        <authorList>
            <person name="De Bekker C."/>
            <person name="Evans H.C."/>
            <person name="Brachmann A."/>
            <person name="Hughes D.P."/>
        </authorList>
    </citation>
    <scope>NUCLEOTIDE SEQUENCE [LARGE SCALE GENOMIC DNA]</scope>
    <source>
        <strain evidence="2 3">1348a</strain>
    </source>
</reference>